<feature type="transmembrane region" description="Helical" evidence="1">
    <location>
        <begin position="43"/>
        <end position="63"/>
    </location>
</feature>
<reference evidence="2 3" key="1">
    <citation type="submission" date="2024-02" db="EMBL/GenBank/DDBJ databases">
        <authorList>
            <person name="Chen Y."/>
            <person name="Shah S."/>
            <person name="Dougan E. K."/>
            <person name="Thang M."/>
            <person name="Chan C."/>
        </authorList>
    </citation>
    <scope>NUCLEOTIDE SEQUENCE [LARGE SCALE GENOMIC DNA]</scope>
</reference>
<dbReference type="Proteomes" id="UP001642484">
    <property type="component" value="Unassembled WGS sequence"/>
</dbReference>
<sequence length="147" mass="16260">MVDSKVGWNDGVLVMSLLYMCIDVQYEWDGFASCRRPIHKWLLLSYGLVVMSRLVHIGGALMLNLRQSAIARLLLSMMCLVILPTPLHLVAQNGQVEALESLIAAGKVQLHCAGQHKMTTLQPRKSSLLPALSSVVNEQHKSSRICP</sequence>
<keyword evidence="1" id="KW-1133">Transmembrane helix</keyword>
<keyword evidence="1" id="KW-0472">Membrane</keyword>
<keyword evidence="1" id="KW-0812">Transmembrane</keyword>
<protein>
    <submittedName>
        <fullName evidence="2">Uncharacterized protein</fullName>
    </submittedName>
</protein>
<accession>A0ABP0Q244</accession>
<organism evidence="2 3">
    <name type="scientific">Durusdinium trenchii</name>
    <dbReference type="NCBI Taxonomy" id="1381693"/>
    <lineage>
        <taxon>Eukaryota</taxon>
        <taxon>Sar</taxon>
        <taxon>Alveolata</taxon>
        <taxon>Dinophyceae</taxon>
        <taxon>Suessiales</taxon>
        <taxon>Symbiodiniaceae</taxon>
        <taxon>Durusdinium</taxon>
    </lineage>
</organism>
<keyword evidence="3" id="KW-1185">Reference proteome</keyword>
<gene>
    <name evidence="2" type="ORF">CCMP2556_LOCUS40228</name>
</gene>
<feature type="transmembrane region" description="Helical" evidence="1">
    <location>
        <begin position="69"/>
        <end position="91"/>
    </location>
</feature>
<name>A0ABP0Q244_9DINO</name>
<evidence type="ECO:0000313" key="3">
    <source>
        <dbReference type="Proteomes" id="UP001642484"/>
    </source>
</evidence>
<dbReference type="EMBL" id="CAXAMN010023925">
    <property type="protein sequence ID" value="CAK9082335.1"/>
    <property type="molecule type" value="Genomic_DNA"/>
</dbReference>
<proteinExistence type="predicted"/>
<comment type="caution">
    <text evidence="2">The sequence shown here is derived from an EMBL/GenBank/DDBJ whole genome shotgun (WGS) entry which is preliminary data.</text>
</comment>
<evidence type="ECO:0000256" key="1">
    <source>
        <dbReference type="SAM" id="Phobius"/>
    </source>
</evidence>
<evidence type="ECO:0000313" key="2">
    <source>
        <dbReference type="EMBL" id="CAK9082335.1"/>
    </source>
</evidence>